<dbReference type="EMBL" id="FYEZ01000002">
    <property type="protein sequence ID" value="SNC72007.1"/>
    <property type="molecule type" value="Genomic_DNA"/>
</dbReference>
<evidence type="ECO:0000256" key="2">
    <source>
        <dbReference type="SAM" id="Phobius"/>
    </source>
</evidence>
<name>A0A212U167_9MICO</name>
<keyword evidence="4" id="KW-1185">Reference proteome</keyword>
<protein>
    <recommendedName>
        <fullName evidence="5">DUF4175 domain-containing protein</fullName>
    </recommendedName>
</protein>
<gene>
    <name evidence="3" type="ORF">SAMN05445756_1691</name>
</gene>
<reference evidence="3 4" key="1">
    <citation type="submission" date="2017-06" db="EMBL/GenBank/DDBJ databases">
        <authorList>
            <person name="Kim H.J."/>
            <person name="Triplett B.A."/>
        </authorList>
    </citation>
    <scope>NUCLEOTIDE SEQUENCE [LARGE SCALE GENOMIC DNA]</scope>
    <source>
        <strain evidence="3 4">DSM 22179</strain>
    </source>
</reference>
<dbReference type="Proteomes" id="UP000198122">
    <property type="component" value="Unassembled WGS sequence"/>
</dbReference>
<feature type="region of interest" description="Disordered" evidence="1">
    <location>
        <begin position="1"/>
        <end position="25"/>
    </location>
</feature>
<evidence type="ECO:0000256" key="1">
    <source>
        <dbReference type="SAM" id="MobiDB-lite"/>
    </source>
</evidence>
<keyword evidence="2" id="KW-1133">Transmembrane helix</keyword>
<accession>A0A212U167</accession>
<sequence>MNEPFSRTGLHDENTALTGSDPGGRPPSPPWWWTLGLLALWLFLFIGPLKHLGFLWFCVSFAVVYVVGLVLIVRRRGWD</sequence>
<evidence type="ECO:0000313" key="4">
    <source>
        <dbReference type="Proteomes" id="UP000198122"/>
    </source>
</evidence>
<evidence type="ECO:0000313" key="3">
    <source>
        <dbReference type="EMBL" id="SNC72007.1"/>
    </source>
</evidence>
<organism evidence="3 4">
    <name type="scientific">Kytococcus aerolatus</name>
    <dbReference type="NCBI Taxonomy" id="592308"/>
    <lineage>
        <taxon>Bacteria</taxon>
        <taxon>Bacillati</taxon>
        <taxon>Actinomycetota</taxon>
        <taxon>Actinomycetes</taxon>
        <taxon>Micrococcales</taxon>
        <taxon>Kytococcaceae</taxon>
        <taxon>Kytococcus</taxon>
    </lineage>
</organism>
<keyword evidence="2" id="KW-0472">Membrane</keyword>
<keyword evidence="2" id="KW-0812">Transmembrane</keyword>
<feature type="transmembrane region" description="Helical" evidence="2">
    <location>
        <begin position="30"/>
        <end position="47"/>
    </location>
</feature>
<dbReference type="RefSeq" id="WP_088818622.1">
    <property type="nucleotide sequence ID" value="NZ_FYEZ01000002.1"/>
</dbReference>
<feature type="transmembrane region" description="Helical" evidence="2">
    <location>
        <begin position="54"/>
        <end position="73"/>
    </location>
</feature>
<dbReference type="AlphaFoldDB" id="A0A212U167"/>
<proteinExistence type="predicted"/>
<evidence type="ECO:0008006" key="5">
    <source>
        <dbReference type="Google" id="ProtNLM"/>
    </source>
</evidence>